<reference evidence="2" key="1">
    <citation type="journal article" date="2020" name="Nature">
        <title>Giant virus diversity and host interactions through global metagenomics.</title>
        <authorList>
            <person name="Schulz F."/>
            <person name="Roux S."/>
            <person name="Paez-Espino D."/>
            <person name="Jungbluth S."/>
            <person name="Walsh D.A."/>
            <person name="Denef V.J."/>
            <person name="McMahon K.D."/>
            <person name="Konstantinidis K.T."/>
            <person name="Eloe-Fadrosh E.A."/>
            <person name="Kyrpides N.C."/>
            <person name="Woyke T."/>
        </authorList>
    </citation>
    <scope>NUCLEOTIDE SEQUENCE</scope>
    <source>
        <strain evidence="2">GVMAG-S-3300012000-57</strain>
    </source>
</reference>
<dbReference type="AlphaFoldDB" id="A0A6C0KGJ0"/>
<protein>
    <submittedName>
        <fullName evidence="2">Uncharacterized protein</fullName>
    </submittedName>
</protein>
<name>A0A6C0KGJ0_9ZZZZ</name>
<evidence type="ECO:0000313" key="2">
    <source>
        <dbReference type="EMBL" id="QHU17115.1"/>
    </source>
</evidence>
<organism evidence="2">
    <name type="scientific">viral metagenome</name>
    <dbReference type="NCBI Taxonomy" id="1070528"/>
    <lineage>
        <taxon>unclassified sequences</taxon>
        <taxon>metagenomes</taxon>
        <taxon>organismal metagenomes</taxon>
    </lineage>
</organism>
<dbReference type="EMBL" id="MN740898">
    <property type="protein sequence ID" value="QHU17115.1"/>
    <property type="molecule type" value="Genomic_DNA"/>
</dbReference>
<feature type="region of interest" description="Disordered" evidence="1">
    <location>
        <begin position="434"/>
        <end position="454"/>
    </location>
</feature>
<feature type="region of interest" description="Disordered" evidence="1">
    <location>
        <begin position="351"/>
        <end position="380"/>
    </location>
</feature>
<evidence type="ECO:0000256" key="1">
    <source>
        <dbReference type="SAM" id="MobiDB-lite"/>
    </source>
</evidence>
<proteinExistence type="predicted"/>
<feature type="compositionally biased region" description="Polar residues" evidence="1">
    <location>
        <begin position="437"/>
        <end position="454"/>
    </location>
</feature>
<feature type="compositionally biased region" description="Low complexity" evidence="1">
    <location>
        <begin position="354"/>
        <end position="367"/>
    </location>
</feature>
<accession>A0A6C0KGJ0</accession>
<sequence length="583" mass="62268">MKLSPLFIFLLLVIILVLSVIFCRYCMNTSIFEREGFVSYEANVAPTNTVKIPQYGSQPVIKMFDNLFFDQSNGNVIEVDSTKFMGNVDANGNYVSGNVDAAGTTIHNLYISTRDGKEHDYAFTDANANTTPESTLTNTSCSYNKWSYNTKCETTGKYQLFYIPWNTDTYVHIVQTETPANANNQSSNKPVNVYTYQFAASTNSPIHAVRYVATLLPTIAAQSSSDSNDNQMITDNWYSTTNKVYQLAKYIEFDASNGNLIMRTDNSITAYGRAKNVIVTSNTPLKNGGLSNTIPSVSYNSWIVYDDANTTQVVYIAKETNTLILLIQMESSNKYKLVNAVRFDANGPVNANCPDNNGGNSSDGSGNNPPPPPPAPPPDMSGNSDYYKWYWYWNSPQKFSDDYILKTQIVPPVCPTCPNCPSSGACTNCGGHGGSGTKDNSGSSIAGGNTTTTGPVGSVVNNTVDAAGNVIGDTVNTAGSIVNTAIDTTGKVVTGTVGAATHLVGSTVHAAENVATSLINAPGQQGYGYAGQGYGYTGQPGQPGQGNGYAGQAAGADYSYYGALPPKGANFMPITADFSAFSK</sequence>
<feature type="compositionally biased region" description="Pro residues" evidence="1">
    <location>
        <begin position="368"/>
        <end position="379"/>
    </location>
</feature>